<proteinExistence type="predicted"/>
<evidence type="ECO:0000313" key="2">
    <source>
        <dbReference type="EMBL" id="OPA77973.1"/>
    </source>
</evidence>
<accession>A0AAX0LB33</accession>
<evidence type="ECO:0000313" key="3">
    <source>
        <dbReference type="Proteomes" id="UP000189728"/>
    </source>
</evidence>
<reference evidence="2 3" key="1">
    <citation type="submission" date="2016-08" db="EMBL/GenBank/DDBJ databases">
        <title>Campylobacter species from sea mammals.</title>
        <authorList>
            <person name="Gilbert M.J."/>
            <person name="Byrne B.A."/>
            <person name="Zomer A.L."/>
            <person name="Wagenaar J.A."/>
        </authorList>
    </citation>
    <scope>NUCLEOTIDE SEQUENCE [LARGE SCALE GENOMIC DNA]</scope>
    <source>
        <strain evidence="2 3">1105248</strain>
    </source>
</reference>
<evidence type="ECO:0008006" key="4">
    <source>
        <dbReference type="Google" id="ProtNLM"/>
    </source>
</evidence>
<feature type="chain" id="PRO_5044004544" description="Periplasmic protein" evidence="1">
    <location>
        <begin position="17"/>
        <end position="181"/>
    </location>
</feature>
<dbReference type="AlphaFoldDB" id="A0AAX0LB33"/>
<comment type="caution">
    <text evidence="2">The sequence shown here is derived from an EMBL/GenBank/DDBJ whole genome shotgun (WGS) entry which is preliminary data.</text>
</comment>
<keyword evidence="1" id="KW-0732">Signal</keyword>
<evidence type="ECO:0000256" key="1">
    <source>
        <dbReference type="SAM" id="SignalP"/>
    </source>
</evidence>
<gene>
    <name evidence="2" type="ORF">BFG04_03390</name>
</gene>
<feature type="signal peptide" evidence="1">
    <location>
        <begin position="1"/>
        <end position="16"/>
    </location>
</feature>
<sequence length="181" mass="21675">MRYIFIFLFIANQCFAINGADIQNWFNNKNYSQVCSNTVEKFYKDNNDDGILNLYAISCLNTHQINRLTLPIFKLVKTKEARENAAYFADILFKKKLLYHAIIDGVNIDYIRLPRSDYILSMIFDRFVKKDYEKDGEIYIFNDNNSDTYYELGKSNDYNEIQRIYIKTYKNDELISEIEYW</sequence>
<organism evidence="2 3">
    <name type="scientific">Campylobacter pinnipediorum subsp. pinnipediorum</name>
    <dbReference type="NCBI Taxonomy" id="1660067"/>
    <lineage>
        <taxon>Bacteria</taxon>
        <taxon>Pseudomonadati</taxon>
        <taxon>Campylobacterota</taxon>
        <taxon>Epsilonproteobacteria</taxon>
        <taxon>Campylobacterales</taxon>
        <taxon>Campylobacteraceae</taxon>
        <taxon>Campylobacter</taxon>
    </lineage>
</organism>
<protein>
    <recommendedName>
        <fullName evidence="4">Periplasmic protein</fullName>
    </recommendedName>
</protein>
<name>A0AAX0LB33_9BACT</name>
<dbReference type="Proteomes" id="UP000189728">
    <property type="component" value="Unassembled WGS sequence"/>
</dbReference>
<dbReference type="EMBL" id="MCRK01000034">
    <property type="protein sequence ID" value="OPA77973.1"/>
    <property type="molecule type" value="Genomic_DNA"/>
</dbReference>
<dbReference type="RefSeq" id="WP_078387652.1">
    <property type="nucleotide sequence ID" value="NZ_CP012546.1"/>
</dbReference>